<dbReference type="InterPro" id="IPR011006">
    <property type="entry name" value="CheY-like_superfamily"/>
</dbReference>
<dbReference type="InterPro" id="IPR052048">
    <property type="entry name" value="ST_Response_Regulator"/>
</dbReference>
<dbReference type="SMART" id="SM00448">
    <property type="entry name" value="REC"/>
    <property type="match status" value="1"/>
</dbReference>
<dbReference type="GO" id="GO:0000160">
    <property type="term" value="P:phosphorelay signal transduction system"/>
    <property type="evidence" value="ECO:0007669"/>
    <property type="project" value="InterPro"/>
</dbReference>
<dbReference type="EMBL" id="SMRS01000003">
    <property type="protein sequence ID" value="KAA0875258.1"/>
    <property type="molecule type" value="Genomic_DNA"/>
</dbReference>
<sequence length="316" mass="34689">MLKAISRWDLEITQASNGLEALDAIKAGRGHLVFLDLNMPIMDGYAVLEHVRRHDLPCMIIVVSGDVQEDARQRVMAMGAIGFVAKPFTPESIYSALAAYGLLSELQPRQNELPKTASLPQDPDQQLADMAREVANIAMGRAGALLSKLLGVFIPLPVPKSGVIQLSELEMALAYAQGEDPISSISQGFIGPRLSGEAILMFRDSALPQLASLLDYPTPLSVEHEREMLMDLANVLTGAFILNFGRLLGLEFSLDAPHLLAQHGQAPDLQMPTQRRALAIEIDYRLNSTQLTCELLILFTDDSLSELHTRLEQLNR</sequence>
<dbReference type="Proteomes" id="UP000325302">
    <property type="component" value="Unassembled WGS sequence"/>
</dbReference>
<dbReference type="CDD" id="cd17910">
    <property type="entry name" value="CheC_ClassII"/>
    <property type="match status" value="1"/>
</dbReference>
<keyword evidence="2" id="KW-0597">Phosphoprotein</keyword>
<gene>
    <name evidence="4" type="ORF">E1H14_04470</name>
</gene>
<keyword evidence="1" id="KW-0145">Chemotaxis</keyword>
<dbReference type="AlphaFoldDB" id="A0A5A9W5A0"/>
<proteinExistence type="predicted"/>
<dbReference type="InterPro" id="IPR001789">
    <property type="entry name" value="Sig_transdc_resp-reg_receiver"/>
</dbReference>
<evidence type="ECO:0000313" key="4">
    <source>
        <dbReference type="EMBL" id="KAA0875258.1"/>
    </source>
</evidence>
<organism evidence="4 5">
    <name type="scientific">Nitrincola tapanii</name>
    <dbReference type="NCBI Taxonomy" id="1708751"/>
    <lineage>
        <taxon>Bacteria</taxon>
        <taxon>Pseudomonadati</taxon>
        <taxon>Pseudomonadota</taxon>
        <taxon>Gammaproteobacteria</taxon>
        <taxon>Oceanospirillales</taxon>
        <taxon>Oceanospirillaceae</taxon>
        <taxon>Nitrincola</taxon>
    </lineage>
</organism>
<feature type="modified residue" description="4-aspartylphosphate" evidence="2">
    <location>
        <position position="36"/>
    </location>
</feature>
<dbReference type="SUPFAM" id="SSF52172">
    <property type="entry name" value="CheY-like"/>
    <property type="match status" value="1"/>
</dbReference>
<evidence type="ECO:0000256" key="1">
    <source>
        <dbReference type="ARBA" id="ARBA00022500"/>
    </source>
</evidence>
<name>A0A5A9W5A0_9GAMM</name>
<dbReference type="Gene3D" id="3.40.1550.10">
    <property type="entry name" value="CheC-like"/>
    <property type="match status" value="1"/>
</dbReference>
<dbReference type="GO" id="GO:0006935">
    <property type="term" value="P:chemotaxis"/>
    <property type="evidence" value="ECO:0007669"/>
    <property type="project" value="UniProtKB-KW"/>
</dbReference>
<feature type="domain" description="Response regulatory" evidence="3">
    <location>
        <begin position="1"/>
        <end position="101"/>
    </location>
</feature>
<protein>
    <submittedName>
        <fullName evidence="4">Response regulator</fullName>
    </submittedName>
</protein>
<dbReference type="InterPro" id="IPR028976">
    <property type="entry name" value="CheC-like_sf"/>
</dbReference>
<dbReference type="SUPFAM" id="SSF103039">
    <property type="entry name" value="CheC-like"/>
    <property type="match status" value="1"/>
</dbReference>
<dbReference type="PANTHER" id="PTHR43228">
    <property type="entry name" value="TWO-COMPONENT RESPONSE REGULATOR"/>
    <property type="match status" value="1"/>
</dbReference>
<dbReference type="PROSITE" id="PS50110">
    <property type="entry name" value="RESPONSE_REGULATORY"/>
    <property type="match status" value="1"/>
</dbReference>
<dbReference type="PANTHER" id="PTHR43228:SF1">
    <property type="entry name" value="TWO-COMPONENT RESPONSE REGULATOR ARR22"/>
    <property type="match status" value="1"/>
</dbReference>
<accession>A0A5A9W5A0</accession>
<comment type="caution">
    <text evidence="4">The sequence shown here is derived from an EMBL/GenBank/DDBJ whole genome shotgun (WGS) entry which is preliminary data.</text>
</comment>
<keyword evidence="5" id="KW-1185">Reference proteome</keyword>
<dbReference type="Pfam" id="PF00072">
    <property type="entry name" value="Response_reg"/>
    <property type="match status" value="1"/>
</dbReference>
<evidence type="ECO:0000313" key="5">
    <source>
        <dbReference type="Proteomes" id="UP000325302"/>
    </source>
</evidence>
<dbReference type="OrthoDB" id="281471at2"/>
<dbReference type="Gene3D" id="3.40.50.2300">
    <property type="match status" value="1"/>
</dbReference>
<evidence type="ECO:0000259" key="3">
    <source>
        <dbReference type="PROSITE" id="PS50110"/>
    </source>
</evidence>
<evidence type="ECO:0000256" key="2">
    <source>
        <dbReference type="PROSITE-ProRule" id="PRU00169"/>
    </source>
</evidence>
<reference evidence="4 5" key="1">
    <citation type="submission" date="2019-03" db="EMBL/GenBank/DDBJ databases">
        <title>Nitrincola sp. nov. isolated from an Indian soda lake.</title>
        <authorList>
            <person name="Joshi A."/>
            <person name="Thite S.V."/>
            <person name="Joseph N."/>
            <person name="Dhotre D."/>
            <person name="Moorthy M."/>
            <person name="Shouche Y.S."/>
        </authorList>
    </citation>
    <scope>NUCLEOTIDE SEQUENCE [LARGE SCALE GENOMIC DNA]</scope>
    <source>
        <strain evidence="4 5">MEB193</strain>
    </source>
</reference>